<comment type="caution">
    <text evidence="3">The sequence shown here is derived from an EMBL/GenBank/DDBJ whole genome shotgun (WGS) entry which is preliminary data.</text>
</comment>
<dbReference type="Proteomes" id="UP000315648">
    <property type="component" value="Unassembled WGS sequence"/>
</dbReference>
<keyword evidence="4" id="KW-1185">Reference proteome</keyword>
<feature type="domain" description="Ice-binding protein C-terminal" evidence="2">
    <location>
        <begin position="305"/>
        <end position="329"/>
    </location>
</feature>
<protein>
    <submittedName>
        <fullName evidence="3">PEP-CTERM sorting domain-containing protein</fullName>
    </submittedName>
</protein>
<evidence type="ECO:0000313" key="3">
    <source>
        <dbReference type="EMBL" id="TSJ77918.1"/>
    </source>
</evidence>
<evidence type="ECO:0000313" key="4">
    <source>
        <dbReference type="Proteomes" id="UP000315648"/>
    </source>
</evidence>
<sequence length="333" mass="35314">MKCLPTIQAWPFGLLLAWVLAVPAGLSGQTAITAVTTITTDSADTVHEGYTFQNTTVALQTFTTSTGTYALTGMADQVFIRRSSGGTNNAHVWYQTASAAGNRIADHADTFQEVLLDNNFARGVHNLFGNAGSSYANIERVDFISNGGFSATADFAIPVFDFGINPQHESFKIALVTSVDAFGNPTGYSALASTVPFTANNVYNHSTFSIHRYADGDNTTDDYAIFNGPNQGPGGVVFTLDDFDVDPGTTIYGYSLFGYDVTDGGNTNNLLNWNSATYFPTNTSDGEGAAGGFDFSGVNGVFFSAVPEPSTYALAGLVAVASCMVLRRRPRCA</sequence>
<keyword evidence="1" id="KW-0732">Signal</keyword>
<feature type="chain" id="PRO_5021896233" evidence="1">
    <location>
        <begin position="25"/>
        <end position="333"/>
    </location>
</feature>
<dbReference type="RefSeq" id="WP_144228260.1">
    <property type="nucleotide sequence ID" value="NZ_CBCRVV010000001.1"/>
</dbReference>
<proteinExistence type="predicted"/>
<organism evidence="3 4">
    <name type="scientific">Rariglobus hedericola</name>
    <dbReference type="NCBI Taxonomy" id="2597822"/>
    <lineage>
        <taxon>Bacteria</taxon>
        <taxon>Pseudomonadati</taxon>
        <taxon>Verrucomicrobiota</taxon>
        <taxon>Opitutia</taxon>
        <taxon>Opitutales</taxon>
        <taxon>Opitutaceae</taxon>
        <taxon>Rariglobus</taxon>
    </lineage>
</organism>
<feature type="signal peptide" evidence="1">
    <location>
        <begin position="1"/>
        <end position="24"/>
    </location>
</feature>
<name>A0A556QMP8_9BACT</name>
<reference evidence="3 4" key="1">
    <citation type="submission" date="2019-07" db="EMBL/GenBank/DDBJ databases">
        <title>Description of 53C-WASEF.</title>
        <authorList>
            <person name="Pitt A."/>
            <person name="Hahn M.W."/>
        </authorList>
    </citation>
    <scope>NUCLEOTIDE SEQUENCE [LARGE SCALE GENOMIC DNA]</scope>
    <source>
        <strain evidence="3 4">53C-WASEF</strain>
    </source>
</reference>
<evidence type="ECO:0000256" key="1">
    <source>
        <dbReference type="SAM" id="SignalP"/>
    </source>
</evidence>
<dbReference type="NCBIfam" id="TIGR02595">
    <property type="entry name" value="PEP_CTERM"/>
    <property type="match status" value="1"/>
</dbReference>
<gene>
    <name evidence="3" type="ORF">FPL22_00995</name>
</gene>
<accession>A0A556QMP8</accession>
<dbReference type="AlphaFoldDB" id="A0A556QMP8"/>
<evidence type="ECO:0000259" key="2">
    <source>
        <dbReference type="Pfam" id="PF07589"/>
    </source>
</evidence>
<dbReference type="InterPro" id="IPR013424">
    <property type="entry name" value="Ice-binding_C"/>
</dbReference>
<dbReference type="Pfam" id="PF07589">
    <property type="entry name" value="PEP-CTERM"/>
    <property type="match status" value="1"/>
</dbReference>
<dbReference type="OrthoDB" id="526045at2"/>
<dbReference type="EMBL" id="VMBG01000001">
    <property type="protein sequence ID" value="TSJ77918.1"/>
    <property type="molecule type" value="Genomic_DNA"/>
</dbReference>